<evidence type="ECO:0000256" key="1">
    <source>
        <dbReference type="SAM" id="Coils"/>
    </source>
</evidence>
<accession>A0A919X5M9</accession>
<reference evidence="2" key="1">
    <citation type="submission" date="2021-03" db="EMBL/GenBank/DDBJ databases">
        <title>Antimicrobial resistance genes in bacteria isolated from Japanese honey, and their potential for conferring macrolide and lincosamide resistance in the American foulbrood pathogen Paenibacillus larvae.</title>
        <authorList>
            <person name="Okamoto M."/>
            <person name="Kumagai M."/>
            <person name="Kanamori H."/>
            <person name="Takamatsu D."/>
        </authorList>
    </citation>
    <scope>NUCLEOTIDE SEQUENCE</scope>
    <source>
        <strain evidence="2">J43TS3</strain>
    </source>
</reference>
<dbReference type="EMBL" id="BORP01000001">
    <property type="protein sequence ID" value="GIO26179.1"/>
    <property type="molecule type" value="Genomic_DNA"/>
</dbReference>
<feature type="coiled-coil region" evidence="1">
    <location>
        <begin position="39"/>
        <end position="66"/>
    </location>
</feature>
<dbReference type="Pfam" id="PF19610">
    <property type="entry name" value="DUF6115"/>
    <property type="match status" value="1"/>
</dbReference>
<name>A0A919X5M9_9BACI</name>
<keyword evidence="3" id="KW-1185">Reference proteome</keyword>
<dbReference type="Proteomes" id="UP000676917">
    <property type="component" value="Unassembled WGS sequence"/>
</dbReference>
<proteinExistence type="predicted"/>
<gene>
    <name evidence="2" type="primary">swrB</name>
    <name evidence="2" type="ORF">J43TS3_07900</name>
</gene>
<sequence>MTSFLLIISFLLHIISITAIYALSKQLRVEKKNDTTEIVALMESYLEEIKEENKMLQDRLAERDNNDSSRKHTTVMQTTLRNEDVKEVLPFSSIEDEPLDQVEVSLQSKILKLHKEGLSPEDIARELSCGKTEVELIIKFHEEK</sequence>
<protein>
    <submittedName>
        <fullName evidence="2">Swarming motility protein SwrB</fullName>
    </submittedName>
</protein>
<evidence type="ECO:0000313" key="2">
    <source>
        <dbReference type="EMBL" id="GIO26179.1"/>
    </source>
</evidence>
<keyword evidence="1" id="KW-0175">Coiled coil</keyword>
<evidence type="ECO:0000313" key="3">
    <source>
        <dbReference type="Proteomes" id="UP000676917"/>
    </source>
</evidence>
<dbReference type="RefSeq" id="WP_212919665.1">
    <property type="nucleotide sequence ID" value="NZ_BORP01000001.1"/>
</dbReference>
<dbReference type="AlphaFoldDB" id="A0A919X5M9"/>
<comment type="caution">
    <text evidence="2">The sequence shown here is derived from an EMBL/GenBank/DDBJ whole genome shotgun (WGS) entry which is preliminary data.</text>
</comment>
<dbReference type="InterPro" id="IPR046118">
    <property type="entry name" value="DUF6115"/>
</dbReference>
<organism evidence="2 3">
    <name type="scientific">Ornithinibacillus bavariensis</name>
    <dbReference type="NCBI Taxonomy" id="545502"/>
    <lineage>
        <taxon>Bacteria</taxon>
        <taxon>Bacillati</taxon>
        <taxon>Bacillota</taxon>
        <taxon>Bacilli</taxon>
        <taxon>Bacillales</taxon>
        <taxon>Bacillaceae</taxon>
        <taxon>Ornithinibacillus</taxon>
    </lineage>
</organism>